<organism evidence="1">
    <name type="scientific">marine sediment metagenome</name>
    <dbReference type="NCBI Taxonomy" id="412755"/>
    <lineage>
        <taxon>unclassified sequences</taxon>
        <taxon>metagenomes</taxon>
        <taxon>ecological metagenomes</taxon>
    </lineage>
</organism>
<proteinExistence type="predicted"/>
<gene>
    <name evidence="1" type="ORF">LCGC14_0972840</name>
</gene>
<dbReference type="AlphaFoldDB" id="A0A0F9NXA1"/>
<sequence length="86" mass="10124">MNKKDSTAKILEMHKQERKLLIEHLASPDVLALCVIESTYCKKACPQKRKHGKLFDWGKHCCYYLGEKSCEALSEYDSFYRELKHE</sequence>
<protein>
    <submittedName>
        <fullName evidence="1">Uncharacterized protein</fullName>
    </submittedName>
</protein>
<evidence type="ECO:0000313" key="1">
    <source>
        <dbReference type="EMBL" id="KKN16747.1"/>
    </source>
</evidence>
<reference evidence="1" key="1">
    <citation type="journal article" date="2015" name="Nature">
        <title>Complex archaea that bridge the gap between prokaryotes and eukaryotes.</title>
        <authorList>
            <person name="Spang A."/>
            <person name="Saw J.H."/>
            <person name="Jorgensen S.L."/>
            <person name="Zaremba-Niedzwiedzka K."/>
            <person name="Martijn J."/>
            <person name="Lind A.E."/>
            <person name="van Eijk R."/>
            <person name="Schleper C."/>
            <person name="Guy L."/>
            <person name="Ettema T.J."/>
        </authorList>
    </citation>
    <scope>NUCLEOTIDE SEQUENCE</scope>
</reference>
<dbReference type="EMBL" id="LAZR01003584">
    <property type="protein sequence ID" value="KKN16747.1"/>
    <property type="molecule type" value="Genomic_DNA"/>
</dbReference>
<comment type="caution">
    <text evidence="1">The sequence shown here is derived from an EMBL/GenBank/DDBJ whole genome shotgun (WGS) entry which is preliminary data.</text>
</comment>
<name>A0A0F9NXA1_9ZZZZ</name>
<accession>A0A0F9NXA1</accession>